<dbReference type="AlphaFoldDB" id="A0A817F9X7"/>
<evidence type="ECO:0000313" key="2">
    <source>
        <dbReference type="Proteomes" id="UP000675881"/>
    </source>
</evidence>
<keyword evidence="2" id="KW-1185">Reference proteome</keyword>
<gene>
    <name evidence="1" type="ORF">LSAA_81</name>
</gene>
<dbReference type="Proteomes" id="UP000675881">
    <property type="component" value="Unassembled WGS sequence"/>
</dbReference>
<proteinExistence type="predicted"/>
<accession>A0A817F9X7</accession>
<protein>
    <submittedName>
        <fullName evidence="1">(salmon louse) hypothetical protein</fullName>
    </submittedName>
</protein>
<reference evidence="1" key="1">
    <citation type="submission" date="2021-02" db="EMBL/GenBank/DDBJ databases">
        <authorList>
            <person name="Bekaert M."/>
        </authorList>
    </citation>
    <scope>NUCLEOTIDE SEQUENCE</scope>
    <source>
        <strain evidence="1">IoA-00</strain>
    </source>
</reference>
<name>A0A817F9X7_LEPSM</name>
<comment type="caution">
    <text evidence="1">The sequence shown here is derived from an EMBL/GenBank/DDBJ whole genome shotgun (WGS) entry which is preliminary data.</text>
</comment>
<dbReference type="OrthoDB" id="6429365at2759"/>
<sequence length="106" mass="12251">MKKNREQSKVDDEDVSSLLTEFTICFITHGYGNLIQNLRLKLMSQKPSSTFINMNSCFLRIILFCIIFADYLEVKLPEVEPVFSPEIMSYIVFEGLQTFENLGIES</sequence>
<organism evidence="1 2">
    <name type="scientific">Lepeophtheirus salmonis</name>
    <name type="common">Salmon louse</name>
    <name type="synonym">Caligus salmonis</name>
    <dbReference type="NCBI Taxonomy" id="72036"/>
    <lineage>
        <taxon>Eukaryota</taxon>
        <taxon>Metazoa</taxon>
        <taxon>Ecdysozoa</taxon>
        <taxon>Arthropoda</taxon>
        <taxon>Crustacea</taxon>
        <taxon>Multicrustacea</taxon>
        <taxon>Hexanauplia</taxon>
        <taxon>Copepoda</taxon>
        <taxon>Siphonostomatoida</taxon>
        <taxon>Caligidae</taxon>
        <taxon>Lepeophtheirus</taxon>
    </lineage>
</organism>
<evidence type="ECO:0000313" key="1">
    <source>
        <dbReference type="EMBL" id="CAF2741664.1"/>
    </source>
</evidence>
<dbReference type="EMBL" id="CAJNVT010000013">
    <property type="protein sequence ID" value="CAF2741664.1"/>
    <property type="molecule type" value="Genomic_DNA"/>
</dbReference>